<dbReference type="RefSeq" id="WP_092972503.1">
    <property type="nucleotide sequence ID" value="NZ_FPAT01000001.1"/>
</dbReference>
<protein>
    <submittedName>
        <fullName evidence="1">Uncharacterized protein</fullName>
    </submittedName>
</protein>
<gene>
    <name evidence="1" type="ORF">SAMN04487904_1011</name>
    <name evidence="2" type="ORF">SAMN04487904_1141</name>
    <name evidence="3" type="ORF">SAMN04487904_1209</name>
</gene>
<dbReference type="AlphaFoldDB" id="A0A1I6X1T5"/>
<accession>A0A1I6X1T5</accession>
<proteinExistence type="predicted"/>
<keyword evidence="4" id="KW-1185">Reference proteome</keyword>
<evidence type="ECO:0000313" key="1">
    <source>
        <dbReference type="EMBL" id="SFT32230.1"/>
    </source>
</evidence>
<dbReference type="STRING" id="995060.SAMN04487904_1011"/>
<reference evidence="4" key="1">
    <citation type="submission" date="2016-10" db="EMBL/GenBank/DDBJ databases">
        <authorList>
            <person name="Varghese N."/>
            <person name="Submissions S."/>
        </authorList>
    </citation>
    <scope>NUCLEOTIDE SEQUENCE [LARGE SCALE GENOMIC DNA]</scope>
    <source>
        <strain evidence="4">DSM 45501</strain>
    </source>
</reference>
<dbReference type="EMBL" id="FPAT01000001">
    <property type="protein sequence ID" value="SFT32230.1"/>
    <property type="molecule type" value="Genomic_DNA"/>
</dbReference>
<reference evidence="1" key="2">
    <citation type="submission" date="2016-10" db="EMBL/GenBank/DDBJ databases">
        <authorList>
            <person name="de Groot N.N."/>
        </authorList>
    </citation>
    <scope>NUCLEOTIDE SEQUENCE [LARGE SCALE GENOMIC DNA]</scope>
    <source>
        <strain evidence="1">DSM 45501</strain>
    </source>
</reference>
<dbReference type="EMBL" id="FPAT01000014">
    <property type="protein sequence ID" value="SFT93717.1"/>
    <property type="molecule type" value="Genomic_DNA"/>
</dbReference>
<dbReference type="EMBL" id="FPAT01000020">
    <property type="protein sequence ID" value="SFT98331.1"/>
    <property type="molecule type" value="Genomic_DNA"/>
</dbReference>
<name>A0A1I6X1T5_9ACTN</name>
<sequence length="96" mass="10825">MVWEVDQDGLVVHWTLVGDDLDRVAGKRDAAKLGFALLLKLVQSLRFRSNNTMHAPIIDGGELVRRYADSSTQTYRRGEQVPIRGVVGGDWLELLY</sequence>
<dbReference type="Proteomes" id="UP000199165">
    <property type="component" value="Unassembled WGS sequence"/>
</dbReference>
<evidence type="ECO:0000313" key="3">
    <source>
        <dbReference type="EMBL" id="SFT98331.1"/>
    </source>
</evidence>
<evidence type="ECO:0000313" key="4">
    <source>
        <dbReference type="Proteomes" id="UP000199165"/>
    </source>
</evidence>
<evidence type="ECO:0000313" key="2">
    <source>
        <dbReference type="EMBL" id="SFT93717.1"/>
    </source>
</evidence>
<organism evidence="1 4">
    <name type="scientific">Actinopolyspora righensis</name>
    <dbReference type="NCBI Taxonomy" id="995060"/>
    <lineage>
        <taxon>Bacteria</taxon>
        <taxon>Bacillati</taxon>
        <taxon>Actinomycetota</taxon>
        <taxon>Actinomycetes</taxon>
        <taxon>Actinopolysporales</taxon>
        <taxon>Actinopolysporaceae</taxon>
        <taxon>Actinopolyspora</taxon>
        <taxon>Actinopolyspora alba group</taxon>
    </lineage>
</organism>